<name>A0AAD8U985_GLOAC</name>
<evidence type="ECO:0000256" key="2">
    <source>
        <dbReference type="SAM" id="SignalP"/>
    </source>
</evidence>
<sequence>MQFLAIFFFTLPFCRCPSLVSSLVSSKKICLHKARPKAHLHDATSNIPCSCSKRAAKNRHKKRKKKKRSPIDMDPSSARNNAAAAVLSPHTAFCSPNPATSPDEPSAAGIACALASGPGRERQARCSAHAIL</sequence>
<comment type="caution">
    <text evidence="3">The sequence shown here is derived from an EMBL/GenBank/DDBJ whole genome shotgun (WGS) entry which is preliminary data.</text>
</comment>
<proteinExistence type="predicted"/>
<evidence type="ECO:0000313" key="3">
    <source>
        <dbReference type="EMBL" id="KAK1703568.1"/>
    </source>
</evidence>
<evidence type="ECO:0000313" key="4">
    <source>
        <dbReference type="Proteomes" id="UP001244207"/>
    </source>
</evidence>
<feature type="chain" id="PRO_5041978670" description="Secreted protein" evidence="2">
    <location>
        <begin position="17"/>
        <end position="132"/>
    </location>
</feature>
<dbReference type="RefSeq" id="XP_060357319.1">
    <property type="nucleotide sequence ID" value="XM_060501798.1"/>
</dbReference>
<dbReference type="AlphaFoldDB" id="A0AAD8U985"/>
<feature type="compositionally biased region" description="Basic residues" evidence="1">
    <location>
        <begin position="54"/>
        <end position="68"/>
    </location>
</feature>
<dbReference type="EMBL" id="JAHMHS010000278">
    <property type="protein sequence ID" value="KAK1703568.1"/>
    <property type="molecule type" value="Genomic_DNA"/>
</dbReference>
<accession>A0AAD8U985</accession>
<gene>
    <name evidence="3" type="ORF">BDZ83DRAFT_229579</name>
</gene>
<feature type="region of interest" description="Disordered" evidence="1">
    <location>
        <begin position="54"/>
        <end position="84"/>
    </location>
</feature>
<dbReference type="GeneID" id="85385697"/>
<dbReference type="Proteomes" id="UP001244207">
    <property type="component" value="Unassembled WGS sequence"/>
</dbReference>
<keyword evidence="2" id="KW-0732">Signal</keyword>
<organism evidence="3 4">
    <name type="scientific">Glomerella acutata</name>
    <name type="common">Colletotrichum acutatum</name>
    <dbReference type="NCBI Taxonomy" id="27357"/>
    <lineage>
        <taxon>Eukaryota</taxon>
        <taxon>Fungi</taxon>
        <taxon>Dikarya</taxon>
        <taxon>Ascomycota</taxon>
        <taxon>Pezizomycotina</taxon>
        <taxon>Sordariomycetes</taxon>
        <taxon>Hypocreomycetidae</taxon>
        <taxon>Glomerellales</taxon>
        <taxon>Glomerellaceae</taxon>
        <taxon>Colletotrichum</taxon>
        <taxon>Colletotrichum acutatum species complex</taxon>
    </lineage>
</organism>
<reference evidence="3" key="1">
    <citation type="submission" date="2021-12" db="EMBL/GenBank/DDBJ databases">
        <title>Comparative genomics, transcriptomics and evolutionary studies reveal genomic signatures of adaptation to plant cell wall in hemibiotrophic fungi.</title>
        <authorList>
            <consortium name="DOE Joint Genome Institute"/>
            <person name="Baroncelli R."/>
            <person name="Diaz J.F."/>
            <person name="Benocci T."/>
            <person name="Peng M."/>
            <person name="Battaglia E."/>
            <person name="Haridas S."/>
            <person name="Andreopoulos W."/>
            <person name="Labutti K."/>
            <person name="Pangilinan J."/>
            <person name="Floch G.L."/>
            <person name="Makela M.R."/>
            <person name="Henrissat B."/>
            <person name="Grigoriev I.V."/>
            <person name="Crouch J.A."/>
            <person name="De Vries R.P."/>
            <person name="Sukno S.A."/>
            <person name="Thon M.R."/>
        </authorList>
    </citation>
    <scope>NUCLEOTIDE SEQUENCE</scope>
    <source>
        <strain evidence="3">CBS 112980</strain>
    </source>
</reference>
<keyword evidence="4" id="KW-1185">Reference proteome</keyword>
<evidence type="ECO:0000256" key="1">
    <source>
        <dbReference type="SAM" id="MobiDB-lite"/>
    </source>
</evidence>
<protein>
    <recommendedName>
        <fullName evidence="5">Secreted protein</fullName>
    </recommendedName>
</protein>
<feature type="signal peptide" evidence="2">
    <location>
        <begin position="1"/>
        <end position="16"/>
    </location>
</feature>
<evidence type="ECO:0008006" key="5">
    <source>
        <dbReference type="Google" id="ProtNLM"/>
    </source>
</evidence>